<dbReference type="EMBL" id="VIEB01000664">
    <property type="protein sequence ID" value="TQD83818.1"/>
    <property type="molecule type" value="Genomic_DNA"/>
</dbReference>
<accession>A0A540LBG2</accession>
<evidence type="ECO:0000313" key="1">
    <source>
        <dbReference type="EMBL" id="TQD83818.1"/>
    </source>
</evidence>
<evidence type="ECO:0000313" key="2">
    <source>
        <dbReference type="Proteomes" id="UP000315295"/>
    </source>
</evidence>
<gene>
    <name evidence="1" type="ORF">C1H46_030639</name>
</gene>
<dbReference type="Proteomes" id="UP000315295">
    <property type="component" value="Unassembled WGS sequence"/>
</dbReference>
<reference evidence="1 2" key="1">
    <citation type="journal article" date="2019" name="G3 (Bethesda)">
        <title>Sequencing of a Wild Apple (Malus baccata) Genome Unravels the Differences Between Cultivated and Wild Apple Species Regarding Disease Resistance and Cold Tolerance.</title>
        <authorList>
            <person name="Chen X."/>
        </authorList>
    </citation>
    <scope>NUCLEOTIDE SEQUENCE [LARGE SCALE GENOMIC DNA]</scope>
    <source>
        <strain evidence="2">cv. Shandingzi</strain>
        <tissue evidence="1">Leaves</tissue>
    </source>
</reference>
<organism evidence="1 2">
    <name type="scientific">Malus baccata</name>
    <name type="common">Siberian crab apple</name>
    <name type="synonym">Pyrus baccata</name>
    <dbReference type="NCBI Taxonomy" id="106549"/>
    <lineage>
        <taxon>Eukaryota</taxon>
        <taxon>Viridiplantae</taxon>
        <taxon>Streptophyta</taxon>
        <taxon>Embryophyta</taxon>
        <taxon>Tracheophyta</taxon>
        <taxon>Spermatophyta</taxon>
        <taxon>Magnoliopsida</taxon>
        <taxon>eudicotyledons</taxon>
        <taxon>Gunneridae</taxon>
        <taxon>Pentapetalae</taxon>
        <taxon>rosids</taxon>
        <taxon>fabids</taxon>
        <taxon>Rosales</taxon>
        <taxon>Rosaceae</taxon>
        <taxon>Amygdaloideae</taxon>
        <taxon>Maleae</taxon>
        <taxon>Malus</taxon>
    </lineage>
</organism>
<dbReference type="AlphaFoldDB" id="A0A540LBG2"/>
<name>A0A540LBG2_MALBA</name>
<proteinExistence type="predicted"/>
<protein>
    <submittedName>
        <fullName evidence="1">Uncharacterized protein</fullName>
    </submittedName>
</protein>
<comment type="caution">
    <text evidence="1">The sequence shown here is derived from an EMBL/GenBank/DDBJ whole genome shotgun (WGS) entry which is preliminary data.</text>
</comment>
<sequence>MYTSMYNVLTVGKGMLYTAHRKSSWMSQTFVPQRKFLWNPRILASHILGLNGCNPSAYVPSGRYF</sequence>
<keyword evidence="2" id="KW-1185">Reference proteome</keyword>